<feature type="signal peptide" evidence="1">
    <location>
        <begin position="1"/>
        <end position="25"/>
    </location>
</feature>
<dbReference type="Proteomes" id="UP001597318">
    <property type="component" value="Unassembled WGS sequence"/>
</dbReference>
<evidence type="ECO:0000313" key="4">
    <source>
        <dbReference type="Proteomes" id="UP001597318"/>
    </source>
</evidence>
<protein>
    <recommendedName>
        <fullName evidence="2">SbsC C-terminal domain-containing protein</fullName>
    </recommendedName>
</protein>
<dbReference type="SUPFAM" id="SSF69322">
    <property type="entry name" value="Tricorn protease domain 2"/>
    <property type="match status" value="1"/>
</dbReference>
<dbReference type="EMBL" id="JBHUIK010000003">
    <property type="protein sequence ID" value="MFD2214863.1"/>
    <property type="molecule type" value="Genomic_DNA"/>
</dbReference>
<keyword evidence="4" id="KW-1185">Reference proteome</keyword>
<reference evidence="4" key="1">
    <citation type="journal article" date="2019" name="Int. J. Syst. Evol. Microbiol.">
        <title>The Global Catalogue of Microorganisms (GCM) 10K type strain sequencing project: providing services to taxonomists for standard genome sequencing and annotation.</title>
        <authorList>
            <consortium name="The Broad Institute Genomics Platform"/>
            <consortium name="The Broad Institute Genome Sequencing Center for Infectious Disease"/>
            <person name="Wu L."/>
            <person name="Ma J."/>
        </authorList>
    </citation>
    <scope>NUCLEOTIDE SEQUENCE [LARGE SCALE GENOMIC DNA]</scope>
    <source>
        <strain evidence="4">CGMCC 1.15474</strain>
    </source>
</reference>
<proteinExistence type="predicted"/>
<evidence type="ECO:0000256" key="1">
    <source>
        <dbReference type="SAM" id="SignalP"/>
    </source>
</evidence>
<dbReference type="Gene3D" id="1.20.58.780">
    <property type="match status" value="1"/>
</dbReference>
<dbReference type="InterPro" id="IPR011044">
    <property type="entry name" value="Quino_amine_DH_bsu"/>
</dbReference>
<name>A0ABW5BY56_9BACI</name>
<dbReference type="SUPFAM" id="SSF50969">
    <property type="entry name" value="YVTN repeat-like/Quinoprotein amine dehydrogenase"/>
    <property type="match status" value="1"/>
</dbReference>
<evidence type="ECO:0000313" key="3">
    <source>
        <dbReference type="EMBL" id="MFD2214863.1"/>
    </source>
</evidence>
<keyword evidence="1" id="KW-0732">Signal</keyword>
<dbReference type="Pfam" id="PF18058">
    <property type="entry name" value="SbsC_C"/>
    <property type="match status" value="1"/>
</dbReference>
<organism evidence="3 4">
    <name type="scientific">Metabacillus endolithicus</name>
    <dbReference type="NCBI Taxonomy" id="1535204"/>
    <lineage>
        <taxon>Bacteria</taxon>
        <taxon>Bacillati</taxon>
        <taxon>Bacillota</taxon>
        <taxon>Bacilli</taxon>
        <taxon>Bacillales</taxon>
        <taxon>Bacillaceae</taxon>
        <taxon>Metabacillus</taxon>
    </lineage>
</organism>
<comment type="caution">
    <text evidence="3">The sequence shown here is derived from an EMBL/GenBank/DDBJ whole genome shotgun (WGS) entry which is preliminary data.</text>
</comment>
<feature type="domain" description="SbsC C-terminal" evidence="2">
    <location>
        <begin position="31"/>
        <end position="97"/>
    </location>
</feature>
<accession>A0ABW5BY56</accession>
<sequence length="793" mass="87281">MRTTKALLSIILFLSLFSFSYPTHAANTALKDAENVGNMLLQRRTNMEAAINKGDLETIDMLYNDFTTYISKTERAIGKVSGSSTRSKLLNKYVKTSKITKERVIYEVSQIRLLDIIERSYFDGNGQKATSDLKKLERLKKRAVDIKKAGGYAQLPAAVTTFLTKKENRVRNTALVQKLGPQLTNINVSVATFGTSSNGEHLMLSVLQGLPATLAVTNLYTKELVDVEPLANTTAGWSIEEGPAGTFFIGTTPNELLYKYDVNKKQLTKIGKATTENNTVIWDLDYSSSSNAFYGVTSNEGKAFKFVDGKGFYDYGTILQGKKDAKSVAYGDNDYLFVGLGSPAELVALNVKTRKKELLLPSAYKNEKNIQALDAIDNLLFVKVNPSGKILYYDVNSRKYLGEFAADSFGVSAKSPKGNVVYYGYQNSIYSFNLATKERKLLVDRKVPGTIVSFDFVTNNTLVGKLGSNERYFTYNLDTQQFQHDLMTLPAQPIELHHIGSDSQGNVFSSGFLNGSLGIYSPSTKKTEVMGTTGQVEGSAYINDKMYLGVYPQAKMIEYNRSTGTSRELINLSGYGQDRPSAVLHLPNTNKLYIGTTPRSGYSGGALAILDVGSNKAIVKNQLIKEQSIVSLAYSKSQGKIYGGTSIFGKPNVDPAKTNATLFTVAANNPNAAPVILKMPFKNIRFYSALAVANDGMIWGLADEILYAYHPAKGVVFSKKIVNDVSGHSPNGSLLIGKDGYLYGVVEGTIFKMNPKNHRLTYLRQKRDVKQVIQSPDGTIYFHDGVSLWKYSL</sequence>
<feature type="chain" id="PRO_5045536966" description="SbsC C-terminal domain-containing protein" evidence="1">
    <location>
        <begin position="26"/>
        <end position="793"/>
    </location>
</feature>
<dbReference type="RefSeq" id="WP_247346364.1">
    <property type="nucleotide sequence ID" value="NZ_CP095550.1"/>
</dbReference>
<gene>
    <name evidence="3" type="ORF">ACFSKK_14325</name>
</gene>
<dbReference type="InterPro" id="IPR041378">
    <property type="entry name" value="S-layer_SbsC_C"/>
</dbReference>
<evidence type="ECO:0000259" key="2">
    <source>
        <dbReference type="Pfam" id="PF18058"/>
    </source>
</evidence>